<name>A0ABT0UA74_9BACT</name>
<dbReference type="EMBL" id="JAMQBK010000068">
    <property type="protein sequence ID" value="MCM2373852.1"/>
    <property type="molecule type" value="Genomic_DNA"/>
</dbReference>
<feature type="compositionally biased region" description="Polar residues" evidence="1">
    <location>
        <begin position="1"/>
        <end position="21"/>
    </location>
</feature>
<dbReference type="RefSeq" id="WP_250931730.1">
    <property type="nucleotide sequence ID" value="NZ_JAMQBK010000068.1"/>
</dbReference>
<sequence>MNEPVFSSTKESKAGSDSVTELESGKFGASQDFDSEGLANSQMKVPQIRVGRIGATPTLSDIQSLRKLPLLSSQVNRAYGLAKSMTCRMLTPGASVKPTVTIPSQGESGTVGRIPAFTIGLTMDPSGRSKLPAVTRGQVDKYFEQHRLSIQPLVYSDDTGQLYFGTDCQAAFYEIDRPGIAIQAEPMIESAVARFRSLGIAASNQETRETSSSASRFLEAETGRTLVMAFNFEKADLTISSTAQIGRKVTELLFFHLPPSTAEATASKAAADSRSPISLDVFLTSDERRNLHRLDLHSWDLNSPTPDISADVRFDKMILMGLYPAEPVVTDIHYRSAGIISMELVSQLMNGFKEQTPMSLDEILDQFGLLSGSQIALDHDALPAGGELGDESDQQWLREMARLKYERLQKNLQVPDRGDQPTVRPRVPLITGFDD</sequence>
<evidence type="ECO:0000313" key="3">
    <source>
        <dbReference type="Proteomes" id="UP001202961"/>
    </source>
</evidence>
<protein>
    <submittedName>
        <fullName evidence="2">Uncharacterized protein</fullName>
    </submittedName>
</protein>
<evidence type="ECO:0000313" key="2">
    <source>
        <dbReference type="EMBL" id="MCM2373852.1"/>
    </source>
</evidence>
<feature type="region of interest" description="Disordered" evidence="1">
    <location>
        <begin position="1"/>
        <end position="40"/>
    </location>
</feature>
<accession>A0ABT0UA74</accession>
<proteinExistence type="predicted"/>
<organism evidence="2 3">
    <name type="scientific">Aporhodopirellula aestuarii</name>
    <dbReference type="NCBI Taxonomy" id="2950107"/>
    <lineage>
        <taxon>Bacteria</taxon>
        <taxon>Pseudomonadati</taxon>
        <taxon>Planctomycetota</taxon>
        <taxon>Planctomycetia</taxon>
        <taxon>Pirellulales</taxon>
        <taxon>Pirellulaceae</taxon>
        <taxon>Aporhodopirellula</taxon>
    </lineage>
</organism>
<evidence type="ECO:0000256" key="1">
    <source>
        <dbReference type="SAM" id="MobiDB-lite"/>
    </source>
</evidence>
<gene>
    <name evidence="2" type="ORF">NB063_24820</name>
</gene>
<dbReference type="Proteomes" id="UP001202961">
    <property type="component" value="Unassembled WGS sequence"/>
</dbReference>
<feature type="region of interest" description="Disordered" evidence="1">
    <location>
        <begin position="412"/>
        <end position="435"/>
    </location>
</feature>
<keyword evidence="3" id="KW-1185">Reference proteome</keyword>
<reference evidence="2 3" key="1">
    <citation type="journal article" date="2022" name="Syst. Appl. Microbiol.">
        <title>Rhodopirellula aestuarii sp. nov., a novel member of the genus Rhodopirellula isolated from brackish sediments collected in the Tagus River estuary, Portugal.</title>
        <authorList>
            <person name="Vitorino I.R."/>
            <person name="Klimek D."/>
            <person name="Calusinska M."/>
            <person name="Lobo-da-Cunha A."/>
            <person name="Vasconcelos V."/>
            <person name="Lage O.M."/>
        </authorList>
    </citation>
    <scope>NUCLEOTIDE SEQUENCE [LARGE SCALE GENOMIC DNA]</scope>
    <source>
        <strain evidence="2 3">ICT_H3.1</strain>
    </source>
</reference>
<comment type="caution">
    <text evidence="2">The sequence shown here is derived from an EMBL/GenBank/DDBJ whole genome shotgun (WGS) entry which is preliminary data.</text>
</comment>